<evidence type="ECO:0008006" key="3">
    <source>
        <dbReference type="Google" id="ProtNLM"/>
    </source>
</evidence>
<evidence type="ECO:0000313" key="2">
    <source>
        <dbReference type="Proteomes" id="UP000613030"/>
    </source>
</evidence>
<sequence length="371" mass="41441">MQEIKKRRIVLASVLKPVNDTRMFEKLGCSLATVYDVHILGTAANTPISQGVTMHGHAPFRRMSLQRFGRVFAVMRKAWRLSPDVFMVCTHELLWAAVVVKLFTGCKVVYDVQENYGRNIRYGMAFPAPLRLLIAAWVRAKEWMTRPFVSWFFLAEAGYENEIRFPGKHVTVLENKAILPAMPSQPRKPFGHAPITLLFSGTLAHTTGVFTAIDLARALHACDARVSLHIIGYCAMPAVLQQLKDTIAQHPFITLTGGDQLVPHPEIVSAIEHADVGIVAYPPNPSTANAIPTKLYEYMGHSLPMLLIDHKPWVERCAPYAAAITFRREALDAPALLAALRHQKFYTAPPQNIDWAAEARRLLPVIAALLR</sequence>
<dbReference type="SUPFAM" id="SSF53756">
    <property type="entry name" value="UDP-Glycosyltransferase/glycogen phosphorylase"/>
    <property type="match status" value="1"/>
</dbReference>
<dbReference type="EMBL" id="JAERRB010000010">
    <property type="protein sequence ID" value="MBL0744200.1"/>
    <property type="molecule type" value="Genomic_DNA"/>
</dbReference>
<comment type="caution">
    <text evidence="1">The sequence shown here is derived from an EMBL/GenBank/DDBJ whole genome shotgun (WGS) entry which is preliminary data.</text>
</comment>
<gene>
    <name evidence="1" type="ORF">JI741_23415</name>
</gene>
<dbReference type="Gene3D" id="3.40.50.2000">
    <property type="entry name" value="Glycogen Phosphorylase B"/>
    <property type="match status" value="1"/>
</dbReference>
<name>A0ABS1KXZ2_9BACT</name>
<proteinExistence type="predicted"/>
<reference evidence="1 2" key="1">
    <citation type="submission" date="2021-01" db="EMBL/GenBank/DDBJ databases">
        <title>Chryseolinea sp. Jin1 Genome sequencing and assembly.</title>
        <authorList>
            <person name="Kim I."/>
        </authorList>
    </citation>
    <scope>NUCLEOTIDE SEQUENCE [LARGE SCALE GENOMIC DNA]</scope>
    <source>
        <strain evidence="1 2">Jin1</strain>
    </source>
</reference>
<keyword evidence="2" id="KW-1185">Reference proteome</keyword>
<evidence type="ECO:0000313" key="1">
    <source>
        <dbReference type="EMBL" id="MBL0744200.1"/>
    </source>
</evidence>
<dbReference type="Proteomes" id="UP000613030">
    <property type="component" value="Unassembled WGS sequence"/>
</dbReference>
<organism evidence="1 2">
    <name type="scientific">Chryseolinea lacunae</name>
    <dbReference type="NCBI Taxonomy" id="2801331"/>
    <lineage>
        <taxon>Bacteria</taxon>
        <taxon>Pseudomonadati</taxon>
        <taxon>Bacteroidota</taxon>
        <taxon>Cytophagia</taxon>
        <taxon>Cytophagales</taxon>
        <taxon>Fulvivirgaceae</taxon>
        <taxon>Chryseolinea</taxon>
    </lineage>
</organism>
<accession>A0ABS1KXZ2</accession>
<protein>
    <recommendedName>
        <fullName evidence="3">Glycosyltransferase</fullName>
    </recommendedName>
</protein>
<dbReference type="RefSeq" id="WP_202013858.1">
    <property type="nucleotide sequence ID" value="NZ_JAERRB010000010.1"/>
</dbReference>